<reference evidence="2 3" key="2">
    <citation type="submission" date="2024-07" db="EMBL/GenBank/DDBJ databases">
        <authorList>
            <person name="Akdeniz Z."/>
        </authorList>
    </citation>
    <scope>NUCLEOTIDE SEQUENCE [LARGE SCALE GENOMIC DNA]</scope>
</reference>
<evidence type="ECO:0000313" key="3">
    <source>
        <dbReference type="Proteomes" id="UP001642409"/>
    </source>
</evidence>
<proteinExistence type="predicted"/>
<dbReference type="Proteomes" id="UP001642409">
    <property type="component" value="Unassembled WGS sequence"/>
</dbReference>
<gene>
    <name evidence="2" type="ORF">HINF_LOCUS75491</name>
    <name evidence="1" type="ORF">HINF_LOCUS8785</name>
</gene>
<accession>A0AA86NJV6</accession>
<name>A0AA86NJV6_9EUKA</name>
<dbReference type="AlphaFoldDB" id="A0AA86NJV6"/>
<evidence type="ECO:0000313" key="2">
    <source>
        <dbReference type="EMBL" id="CAL6109532.1"/>
    </source>
</evidence>
<organism evidence="1">
    <name type="scientific">Hexamita inflata</name>
    <dbReference type="NCBI Taxonomy" id="28002"/>
    <lineage>
        <taxon>Eukaryota</taxon>
        <taxon>Metamonada</taxon>
        <taxon>Diplomonadida</taxon>
        <taxon>Hexamitidae</taxon>
        <taxon>Hexamitinae</taxon>
        <taxon>Hexamita</taxon>
    </lineage>
</organism>
<protein>
    <submittedName>
        <fullName evidence="2">Hypothetical_protein</fullName>
    </submittedName>
</protein>
<dbReference type="EMBL" id="CAXDID020000670">
    <property type="protein sequence ID" value="CAL6109532.1"/>
    <property type="molecule type" value="Genomic_DNA"/>
</dbReference>
<reference evidence="1" key="1">
    <citation type="submission" date="2023-06" db="EMBL/GenBank/DDBJ databases">
        <authorList>
            <person name="Kurt Z."/>
        </authorList>
    </citation>
    <scope>NUCLEOTIDE SEQUENCE</scope>
</reference>
<comment type="caution">
    <text evidence="1">The sequence shown here is derived from an EMBL/GenBank/DDBJ whole genome shotgun (WGS) entry which is preliminary data.</text>
</comment>
<evidence type="ECO:0000313" key="1">
    <source>
        <dbReference type="EMBL" id="CAI9921140.1"/>
    </source>
</evidence>
<sequence length="143" mass="16051">MIYSNISQILSTQSIINNTIYTKTQDLQQQLTYANTSLNQYITNVQSSLNTFRSDQTTSNNNQQQQINSLFNTKANAADYYVKGQIDSAFTNIQNQINALSNRITNSNAYIQNGYCGTDYRNVRQRVCAGGTCTPWLVVYGGC</sequence>
<keyword evidence="3" id="KW-1185">Reference proteome</keyword>
<dbReference type="EMBL" id="CATOUU010000215">
    <property type="protein sequence ID" value="CAI9921140.1"/>
    <property type="molecule type" value="Genomic_DNA"/>
</dbReference>